<dbReference type="RefSeq" id="WP_189146623.1">
    <property type="nucleotide sequence ID" value="NZ_BAABER010000001.1"/>
</dbReference>
<reference evidence="1" key="1">
    <citation type="journal article" date="2014" name="Int. J. Syst. Evol. Microbiol.">
        <title>Complete genome sequence of Corynebacterium casei LMG S-19264T (=DSM 44701T), isolated from a smear-ripened cheese.</title>
        <authorList>
            <consortium name="US DOE Joint Genome Institute (JGI-PGF)"/>
            <person name="Walter F."/>
            <person name="Albersmeier A."/>
            <person name="Kalinowski J."/>
            <person name="Ruckert C."/>
        </authorList>
    </citation>
    <scope>NUCLEOTIDE SEQUENCE</scope>
    <source>
        <strain evidence="1">CGMCC 4.7272</strain>
    </source>
</reference>
<protein>
    <submittedName>
        <fullName evidence="1">Uncharacterized protein</fullName>
    </submittedName>
</protein>
<name>A0A917KMR0_9ACTN</name>
<organism evidence="1 2">
    <name type="scientific">Streptomyces lacrimifluminis</name>
    <dbReference type="NCBI Taxonomy" id="1500077"/>
    <lineage>
        <taxon>Bacteria</taxon>
        <taxon>Bacillati</taxon>
        <taxon>Actinomycetota</taxon>
        <taxon>Actinomycetes</taxon>
        <taxon>Kitasatosporales</taxon>
        <taxon>Streptomycetaceae</taxon>
        <taxon>Streptomyces</taxon>
    </lineage>
</organism>
<dbReference type="AlphaFoldDB" id="A0A917KMR0"/>
<dbReference type="Proteomes" id="UP000625682">
    <property type="component" value="Unassembled WGS sequence"/>
</dbReference>
<proteinExistence type="predicted"/>
<comment type="caution">
    <text evidence="1">The sequence shown here is derived from an EMBL/GenBank/DDBJ whole genome shotgun (WGS) entry which is preliminary data.</text>
</comment>
<accession>A0A917KMR0</accession>
<dbReference type="EMBL" id="BMMU01000004">
    <property type="protein sequence ID" value="GGJ20952.1"/>
    <property type="molecule type" value="Genomic_DNA"/>
</dbReference>
<reference evidence="1" key="2">
    <citation type="submission" date="2020-09" db="EMBL/GenBank/DDBJ databases">
        <authorList>
            <person name="Sun Q."/>
            <person name="Zhou Y."/>
        </authorList>
    </citation>
    <scope>NUCLEOTIDE SEQUENCE</scope>
    <source>
        <strain evidence="1">CGMCC 4.7272</strain>
    </source>
</reference>
<gene>
    <name evidence="1" type="ORF">GCM10012282_16670</name>
</gene>
<sequence length="93" mass="10079">MSRAIAVITSAAAKRLQTLGPVAQQAVEELRRELEDNPKLGIRRGSVRGNGNTAVYRTRLEPREDVTGLTIVYAYAPQPHPPAVAASRSPLMT</sequence>
<evidence type="ECO:0000313" key="2">
    <source>
        <dbReference type="Proteomes" id="UP000625682"/>
    </source>
</evidence>
<evidence type="ECO:0000313" key="1">
    <source>
        <dbReference type="EMBL" id="GGJ20952.1"/>
    </source>
</evidence>
<keyword evidence="2" id="KW-1185">Reference proteome</keyword>